<dbReference type="InterPro" id="IPR012337">
    <property type="entry name" value="RNaseH-like_sf"/>
</dbReference>
<dbReference type="CDD" id="cd09276">
    <property type="entry name" value="Rnase_HI_RT_non_LTR"/>
    <property type="match status" value="1"/>
</dbReference>
<organism evidence="3 4">
    <name type="scientific">Monilinia fructigena</name>
    <dbReference type="NCBI Taxonomy" id="38457"/>
    <lineage>
        <taxon>Eukaryota</taxon>
        <taxon>Fungi</taxon>
        <taxon>Dikarya</taxon>
        <taxon>Ascomycota</taxon>
        <taxon>Pezizomycotina</taxon>
        <taxon>Leotiomycetes</taxon>
        <taxon>Helotiales</taxon>
        <taxon>Sclerotiniaceae</taxon>
        <taxon>Monilinia</taxon>
    </lineage>
</organism>
<dbReference type="GO" id="GO:0003676">
    <property type="term" value="F:nucleic acid binding"/>
    <property type="evidence" value="ECO:0007669"/>
    <property type="project" value="InterPro"/>
</dbReference>
<comment type="caution">
    <text evidence="3">The sequence shown here is derived from an EMBL/GenBank/DDBJ whole genome shotgun (WGS) entry which is preliminary data.</text>
</comment>
<name>A0A395IQ40_9HELO</name>
<reference evidence="3 4" key="1">
    <citation type="submission" date="2018-06" db="EMBL/GenBank/DDBJ databases">
        <title>Genome Sequence of the Brown Rot Fungal Pathogen Monilinia fructigena.</title>
        <authorList>
            <person name="Landi L."/>
            <person name="De Miccolis Angelini R.M."/>
            <person name="Pollastro S."/>
            <person name="Abate D."/>
            <person name="Faretra F."/>
            <person name="Romanazzi G."/>
        </authorList>
    </citation>
    <scope>NUCLEOTIDE SEQUENCE [LARGE SCALE GENOMIC DNA]</scope>
    <source>
        <strain evidence="3 4">Mfrg269</strain>
    </source>
</reference>
<dbReference type="AlphaFoldDB" id="A0A395IQ40"/>
<dbReference type="InterPro" id="IPR002156">
    <property type="entry name" value="RNaseH_domain"/>
</dbReference>
<gene>
    <name evidence="3" type="ORF">DID88_009552</name>
</gene>
<accession>A0A395IQ40</accession>
<evidence type="ECO:0000313" key="3">
    <source>
        <dbReference type="EMBL" id="RAL61513.1"/>
    </source>
</evidence>
<dbReference type="SUPFAM" id="SSF53098">
    <property type="entry name" value="Ribonuclease H-like"/>
    <property type="match status" value="1"/>
</dbReference>
<feature type="region of interest" description="Disordered" evidence="1">
    <location>
        <begin position="49"/>
        <end position="91"/>
    </location>
</feature>
<proteinExistence type="predicted"/>
<dbReference type="GO" id="GO:0004523">
    <property type="term" value="F:RNA-DNA hybrid ribonuclease activity"/>
    <property type="evidence" value="ECO:0007669"/>
    <property type="project" value="InterPro"/>
</dbReference>
<dbReference type="OrthoDB" id="5079558at2759"/>
<feature type="compositionally biased region" description="Basic and acidic residues" evidence="1">
    <location>
        <begin position="79"/>
        <end position="91"/>
    </location>
</feature>
<dbReference type="Gene3D" id="3.30.420.10">
    <property type="entry name" value="Ribonuclease H-like superfamily/Ribonuclease H"/>
    <property type="match status" value="1"/>
</dbReference>
<keyword evidence="4" id="KW-1185">Reference proteome</keyword>
<dbReference type="EMBL" id="QKRW01000030">
    <property type="protein sequence ID" value="RAL61513.1"/>
    <property type="molecule type" value="Genomic_DNA"/>
</dbReference>
<dbReference type="PROSITE" id="PS50879">
    <property type="entry name" value="RNASE_H_1"/>
    <property type="match status" value="1"/>
</dbReference>
<evidence type="ECO:0000256" key="1">
    <source>
        <dbReference type="SAM" id="MobiDB-lite"/>
    </source>
</evidence>
<sequence>MCIDSTSVIWGIRGNAPPTTQWAFHKCHKAMKQLDIRIKWSPGHMEIEGNEEADRLANAGVTGPHGPGNRQAANNQRGSNDRPPEAPIRRD</sequence>
<evidence type="ECO:0000259" key="2">
    <source>
        <dbReference type="PROSITE" id="PS50879"/>
    </source>
</evidence>
<protein>
    <recommendedName>
        <fullName evidence="2">RNase H type-1 domain-containing protein</fullName>
    </recommendedName>
</protein>
<dbReference type="InterPro" id="IPR036397">
    <property type="entry name" value="RNaseH_sf"/>
</dbReference>
<dbReference type="Proteomes" id="UP000249056">
    <property type="component" value="Unassembled WGS sequence"/>
</dbReference>
<feature type="domain" description="RNase H type-1" evidence="2">
    <location>
        <begin position="1"/>
        <end position="62"/>
    </location>
</feature>
<evidence type="ECO:0000313" key="4">
    <source>
        <dbReference type="Proteomes" id="UP000249056"/>
    </source>
</evidence>